<dbReference type="AlphaFoldDB" id="A0A7K3QQ46"/>
<dbReference type="PANTHER" id="PTHR22642:SF21">
    <property type="entry name" value="PERIPLASMIC PROTEIN"/>
    <property type="match status" value="1"/>
</dbReference>
<keyword evidence="2" id="KW-0378">Hydrolase</keyword>
<dbReference type="Gene3D" id="3.20.20.140">
    <property type="entry name" value="Metal-dependent hydrolases"/>
    <property type="match status" value="1"/>
</dbReference>
<dbReference type="GO" id="GO:0016810">
    <property type="term" value="F:hydrolase activity, acting on carbon-nitrogen (but not peptide) bonds"/>
    <property type="evidence" value="ECO:0007669"/>
    <property type="project" value="InterPro"/>
</dbReference>
<dbReference type="InterPro" id="IPR032466">
    <property type="entry name" value="Metal_Hydrolase"/>
</dbReference>
<dbReference type="Gene3D" id="3.10.310.70">
    <property type="match status" value="1"/>
</dbReference>
<sequence>MTGPTSMPVAGVVPAQRPEQPAADLLIRNAKVYTADPGRPEARSVAIGGGRVVAVGDDHDLATLVGPSTRIVDALGRRVIPGLNDSHLHVIRGGLNYVLELRWDGVRSLRQALAMLREQAGRTPKGQWIRVVGGWTTEQFAERRMPTVAELNAAAPDTPVFVLHLYQSALLNRAAVQAAGFTRETPDPRGGQIVRGRDGEPNGVLLAAPGALILYSTLAKAPALDDADKRTSTRHFLRELNRFGLTSAVDAAGGFQNFPDNYATVIDLARSGELSLRIAYHLFPQTAGQEIADLKRWTETVKPEDGDEWLRFNGAGENLTWAAADFENFSEPRPELSDDYEAEFEQAVRLLLENDWGFRLHATYDETIRRDLAVFEKLAAEGLFPGGNRWLFDHAETVSADSLDRIAALGGAVSVQNRMSFQGSAFLQRYGAEAASHTPPVRAMLDRGLTVAAGTDATRVSSYNPWVALHWLVTGRTVGGTALYPAANLIDRETALGLYTRGGAQLTGEQGVKGVLREGYYGDLAILSDDYLTVPDAAIPAIESVLTVVGGRIVYASAEYEGLDEAVPPLSPAWSPVAHFGGYQSAGVRQALRMTEASTESEDHRLWRAARGLTPATPLPFLDPCITY</sequence>
<dbReference type="CDD" id="cd01300">
    <property type="entry name" value="YtcJ_like"/>
    <property type="match status" value="1"/>
</dbReference>
<feature type="domain" description="Amidohydrolase 3" evidence="1">
    <location>
        <begin position="70"/>
        <end position="555"/>
    </location>
</feature>
<accession>A0A7K3QQ46</accession>
<protein>
    <submittedName>
        <fullName evidence="2">Amidohydrolase</fullName>
    </submittedName>
</protein>
<dbReference type="PANTHER" id="PTHR22642">
    <property type="entry name" value="IMIDAZOLONEPROPIONASE"/>
    <property type="match status" value="1"/>
</dbReference>
<dbReference type="SUPFAM" id="SSF51338">
    <property type="entry name" value="Composite domain of metallo-dependent hydrolases"/>
    <property type="match status" value="1"/>
</dbReference>
<dbReference type="EMBL" id="JAAGMR010000123">
    <property type="protein sequence ID" value="NEB92026.1"/>
    <property type="molecule type" value="Genomic_DNA"/>
</dbReference>
<proteinExistence type="predicted"/>
<dbReference type="SUPFAM" id="SSF51556">
    <property type="entry name" value="Metallo-dependent hydrolases"/>
    <property type="match status" value="1"/>
</dbReference>
<dbReference type="Pfam" id="PF07969">
    <property type="entry name" value="Amidohydro_3"/>
    <property type="match status" value="1"/>
</dbReference>
<evidence type="ECO:0000313" key="2">
    <source>
        <dbReference type="EMBL" id="NEB92026.1"/>
    </source>
</evidence>
<dbReference type="RefSeq" id="WP_164187866.1">
    <property type="nucleotide sequence ID" value="NZ_JAAGMR010000123.1"/>
</dbReference>
<evidence type="ECO:0000259" key="1">
    <source>
        <dbReference type="Pfam" id="PF07969"/>
    </source>
</evidence>
<evidence type="ECO:0000313" key="3">
    <source>
        <dbReference type="Proteomes" id="UP000470520"/>
    </source>
</evidence>
<comment type="caution">
    <text evidence="2">The sequence shown here is derived from an EMBL/GenBank/DDBJ whole genome shotgun (WGS) entry which is preliminary data.</text>
</comment>
<organism evidence="2 3">
    <name type="scientific">Streptomyces bauhiniae</name>
    <dbReference type="NCBI Taxonomy" id="2340725"/>
    <lineage>
        <taxon>Bacteria</taxon>
        <taxon>Bacillati</taxon>
        <taxon>Actinomycetota</taxon>
        <taxon>Actinomycetes</taxon>
        <taxon>Kitasatosporales</taxon>
        <taxon>Streptomycetaceae</taxon>
        <taxon>Streptomyces</taxon>
    </lineage>
</organism>
<name>A0A7K3QQ46_9ACTN</name>
<dbReference type="InterPro" id="IPR013108">
    <property type="entry name" value="Amidohydro_3"/>
</dbReference>
<dbReference type="InterPro" id="IPR033932">
    <property type="entry name" value="YtcJ-like"/>
</dbReference>
<gene>
    <name evidence="2" type="ORF">G3I21_09875</name>
</gene>
<dbReference type="InterPro" id="IPR011059">
    <property type="entry name" value="Metal-dep_hydrolase_composite"/>
</dbReference>
<reference evidence="2 3" key="1">
    <citation type="submission" date="2020-01" db="EMBL/GenBank/DDBJ databases">
        <title>Insect and environment-associated Actinomycetes.</title>
        <authorList>
            <person name="Currrie C."/>
            <person name="Chevrette M."/>
            <person name="Carlson C."/>
            <person name="Stubbendieck R."/>
            <person name="Wendt-Pienkowski E."/>
        </authorList>
    </citation>
    <scope>NUCLEOTIDE SEQUENCE [LARGE SCALE GENOMIC DNA]</scope>
    <source>
        <strain evidence="2 3">SID7754</strain>
    </source>
</reference>
<dbReference type="Proteomes" id="UP000470520">
    <property type="component" value="Unassembled WGS sequence"/>
</dbReference>
<dbReference type="Gene3D" id="2.30.40.10">
    <property type="entry name" value="Urease, subunit C, domain 1"/>
    <property type="match status" value="1"/>
</dbReference>